<evidence type="ECO:0000256" key="5">
    <source>
        <dbReference type="SAM" id="Phobius"/>
    </source>
</evidence>
<reference evidence="9" key="1">
    <citation type="journal article" date="2019" name="Int. J. Syst. Evol. Microbiol.">
        <title>The Global Catalogue of Microorganisms (GCM) 10K type strain sequencing project: providing services to taxonomists for standard genome sequencing and annotation.</title>
        <authorList>
            <consortium name="The Broad Institute Genomics Platform"/>
            <consortium name="The Broad Institute Genome Sequencing Center for Infectious Disease"/>
            <person name="Wu L."/>
            <person name="Ma J."/>
        </authorList>
    </citation>
    <scope>NUCLEOTIDE SEQUENCE [LARGE SCALE GENOMIC DNA]</scope>
    <source>
        <strain evidence="9">JCM 17810</strain>
    </source>
</reference>
<dbReference type="InterPro" id="IPR022383">
    <property type="entry name" value="Lactate/malate_DH_C"/>
</dbReference>
<sequence length="324" mass="34194">MSEQTRDSDTPWPASVAILGAGGLIGSGVLYEIVTSGLCRHVTVSDPREGLVRAHAWDVTEAAVTAGLSAPRIDVVPAEELPPADVTVVAASRPEEPGRSRLTFATVNWELLRTLVPAVEHSVGDDGTLLLLSNPIDILAECLRRTSSLAAHQVLGYSLNDSTRFRSAVARELGVGVERVEAWVLGQHGDAQVPIFSQIRVDGAHVALDEAARRRVVEDIEGFFARWSALQSGRTSGWSSPKGVARMLHGMRDGGVLPTSIATDGTGYAPGSSFLGLPARLGRSGVVGVEEWSLSGHEYGALERAAELVTGVADELTGDVANLP</sequence>
<dbReference type="PIRSF" id="PIRSF000102">
    <property type="entry name" value="Lac_mal_DH"/>
    <property type="match status" value="1"/>
</dbReference>
<keyword evidence="9" id="KW-1185">Reference proteome</keyword>
<proteinExistence type="inferred from homology"/>
<dbReference type="SUPFAM" id="SSF56327">
    <property type="entry name" value="LDH C-terminal domain-like"/>
    <property type="match status" value="1"/>
</dbReference>
<protein>
    <submittedName>
        <fullName evidence="8">Malate dehydrogenase</fullName>
    </submittedName>
</protein>
<keyword evidence="5" id="KW-0812">Transmembrane</keyword>
<keyword evidence="2 4" id="KW-0560">Oxidoreductase</keyword>
<dbReference type="PRINTS" id="PR00086">
    <property type="entry name" value="LLDHDRGNASE"/>
</dbReference>
<organism evidence="8 9">
    <name type="scientific">Georgenia halophila</name>
    <dbReference type="NCBI Taxonomy" id="620889"/>
    <lineage>
        <taxon>Bacteria</taxon>
        <taxon>Bacillati</taxon>
        <taxon>Actinomycetota</taxon>
        <taxon>Actinomycetes</taxon>
        <taxon>Micrococcales</taxon>
        <taxon>Bogoriellaceae</taxon>
        <taxon>Georgenia</taxon>
    </lineage>
</organism>
<dbReference type="SUPFAM" id="SSF51735">
    <property type="entry name" value="NAD(P)-binding Rossmann-fold domains"/>
    <property type="match status" value="1"/>
</dbReference>
<accession>A0ABP8LLH9</accession>
<evidence type="ECO:0000259" key="7">
    <source>
        <dbReference type="Pfam" id="PF02866"/>
    </source>
</evidence>
<dbReference type="PANTHER" id="PTHR43128">
    <property type="entry name" value="L-2-HYDROXYCARBOXYLATE DEHYDROGENASE (NAD(P)(+))"/>
    <property type="match status" value="1"/>
</dbReference>
<keyword evidence="5" id="KW-1133">Transmembrane helix</keyword>
<dbReference type="Pfam" id="PF00056">
    <property type="entry name" value="Ldh_1_N"/>
    <property type="match status" value="1"/>
</dbReference>
<dbReference type="Pfam" id="PF02866">
    <property type="entry name" value="Ldh_1_C"/>
    <property type="match status" value="1"/>
</dbReference>
<evidence type="ECO:0000256" key="1">
    <source>
        <dbReference type="ARBA" id="ARBA00006054"/>
    </source>
</evidence>
<evidence type="ECO:0000256" key="4">
    <source>
        <dbReference type="RuleBase" id="RU003369"/>
    </source>
</evidence>
<dbReference type="Gene3D" id="3.90.110.10">
    <property type="entry name" value="Lactate dehydrogenase/glycoside hydrolase, family 4, C-terminal"/>
    <property type="match status" value="1"/>
</dbReference>
<dbReference type="Gene3D" id="3.40.50.720">
    <property type="entry name" value="NAD(P)-binding Rossmann-like Domain"/>
    <property type="match status" value="1"/>
</dbReference>
<feature type="domain" description="Lactate/malate dehydrogenase N-terminal" evidence="6">
    <location>
        <begin position="16"/>
        <end position="156"/>
    </location>
</feature>
<comment type="similarity">
    <text evidence="1">Belongs to the LDH/MDH superfamily. LDH family.</text>
</comment>
<comment type="caution">
    <text evidence="8">The sequence shown here is derived from an EMBL/GenBank/DDBJ whole genome shotgun (WGS) entry which is preliminary data.</text>
</comment>
<keyword evidence="3" id="KW-0520">NAD</keyword>
<name>A0ABP8LLH9_9MICO</name>
<feature type="transmembrane region" description="Helical" evidence="5">
    <location>
        <begin position="12"/>
        <end position="31"/>
    </location>
</feature>
<dbReference type="InterPro" id="IPR001557">
    <property type="entry name" value="L-lactate/malate_DH"/>
</dbReference>
<feature type="domain" description="Lactate/malate dehydrogenase C-terminal" evidence="7">
    <location>
        <begin position="161"/>
        <end position="206"/>
    </location>
</feature>
<evidence type="ECO:0000313" key="8">
    <source>
        <dbReference type="EMBL" id="GAA4431964.1"/>
    </source>
</evidence>
<dbReference type="EMBL" id="BAABGN010000013">
    <property type="protein sequence ID" value="GAA4431964.1"/>
    <property type="molecule type" value="Genomic_DNA"/>
</dbReference>
<gene>
    <name evidence="8" type="primary">mdh</name>
    <name evidence="8" type="ORF">GCM10023169_37140</name>
</gene>
<dbReference type="Proteomes" id="UP001500622">
    <property type="component" value="Unassembled WGS sequence"/>
</dbReference>
<dbReference type="InterPro" id="IPR015955">
    <property type="entry name" value="Lactate_DH/Glyco_Ohase_4_C"/>
</dbReference>
<dbReference type="InterPro" id="IPR001236">
    <property type="entry name" value="Lactate/malate_DH_N"/>
</dbReference>
<evidence type="ECO:0000313" key="9">
    <source>
        <dbReference type="Proteomes" id="UP001500622"/>
    </source>
</evidence>
<evidence type="ECO:0000259" key="6">
    <source>
        <dbReference type="Pfam" id="PF00056"/>
    </source>
</evidence>
<dbReference type="InterPro" id="IPR036291">
    <property type="entry name" value="NAD(P)-bd_dom_sf"/>
</dbReference>
<evidence type="ECO:0000256" key="2">
    <source>
        <dbReference type="ARBA" id="ARBA00023002"/>
    </source>
</evidence>
<keyword evidence="5" id="KW-0472">Membrane</keyword>
<dbReference type="PANTHER" id="PTHR43128:SF16">
    <property type="entry name" value="L-LACTATE DEHYDROGENASE"/>
    <property type="match status" value="1"/>
</dbReference>
<dbReference type="RefSeq" id="WP_345218299.1">
    <property type="nucleotide sequence ID" value="NZ_BAABGN010000013.1"/>
</dbReference>
<evidence type="ECO:0000256" key="3">
    <source>
        <dbReference type="ARBA" id="ARBA00023027"/>
    </source>
</evidence>